<evidence type="ECO:0000313" key="2">
    <source>
        <dbReference type="Proteomes" id="UP000518887"/>
    </source>
</evidence>
<keyword evidence="2" id="KW-1185">Reference proteome</keyword>
<dbReference type="RefSeq" id="WP_184660300.1">
    <property type="nucleotide sequence ID" value="NZ_CP031518.1"/>
</dbReference>
<dbReference type="Gene3D" id="2.30.110.10">
    <property type="entry name" value="Electron Transport, Fmn-binding Protein, Chain A"/>
    <property type="match status" value="1"/>
</dbReference>
<reference evidence="1 2" key="1">
    <citation type="submission" date="2020-08" db="EMBL/GenBank/DDBJ databases">
        <title>Genomic Encyclopedia of Type Strains, Phase IV (KMG-IV): sequencing the most valuable type-strain genomes for metagenomic binning, comparative biology and taxonomic classification.</title>
        <authorList>
            <person name="Goeker M."/>
        </authorList>
    </citation>
    <scope>NUCLEOTIDE SEQUENCE [LARGE SCALE GENOMIC DNA]</scope>
    <source>
        <strain evidence="1 2">DSM 103462</strain>
    </source>
</reference>
<dbReference type="PANTHER" id="PTHR34071:SF2">
    <property type="entry name" value="FLAVIN-NUCLEOTIDE-BINDING PROTEIN"/>
    <property type="match status" value="1"/>
</dbReference>
<dbReference type="PANTHER" id="PTHR34071">
    <property type="entry name" value="5-NITROIMIDAZOLE ANTIBIOTICS RESISTANCE PROTEIN, NIMA-FAMILY-RELATED PROTEIN-RELATED"/>
    <property type="match status" value="1"/>
</dbReference>
<dbReference type="InterPro" id="IPR024747">
    <property type="entry name" value="Pyridox_Oxase-rel"/>
</dbReference>
<protein>
    <recommendedName>
        <fullName evidence="3">5-nitroimidazole antibiotic resistance protein</fullName>
    </recommendedName>
</protein>
<gene>
    <name evidence="1" type="ORF">HNP76_002136</name>
</gene>
<evidence type="ECO:0000313" key="1">
    <source>
        <dbReference type="EMBL" id="MBB5226755.1"/>
    </source>
</evidence>
<organism evidence="1 2">
    <name type="scientific">Treponema ruminis</name>
    <dbReference type="NCBI Taxonomy" id="744515"/>
    <lineage>
        <taxon>Bacteria</taxon>
        <taxon>Pseudomonadati</taxon>
        <taxon>Spirochaetota</taxon>
        <taxon>Spirochaetia</taxon>
        <taxon>Spirochaetales</taxon>
        <taxon>Treponemataceae</taxon>
        <taxon>Treponema</taxon>
    </lineage>
</organism>
<sequence length="158" mass="18316">MFRPMRRFKQQITDAECKEILKNEKHGVLSLLGDDGYPYGLPLSHLYSEEDNKIYFHGAKEGHKIDAIKNYDKASFCVMDKGFCKEGEWALNINSVIVFGKIRLVTDQELTRRICTKLVQKFTDDQEYLEKELTNALPRVQCLELEIEHMTGKLVNEA</sequence>
<dbReference type="Pfam" id="PF12900">
    <property type="entry name" value="Pyridox_ox_2"/>
    <property type="match status" value="1"/>
</dbReference>
<dbReference type="AlphaFoldDB" id="A0A7W8GAC8"/>
<evidence type="ECO:0008006" key="3">
    <source>
        <dbReference type="Google" id="ProtNLM"/>
    </source>
</evidence>
<dbReference type="Proteomes" id="UP000518887">
    <property type="component" value="Unassembled WGS sequence"/>
</dbReference>
<dbReference type="InterPro" id="IPR012349">
    <property type="entry name" value="Split_barrel_FMN-bd"/>
</dbReference>
<name>A0A7W8GAC8_9SPIR</name>
<comment type="caution">
    <text evidence="1">The sequence shown here is derived from an EMBL/GenBank/DDBJ whole genome shotgun (WGS) entry which is preliminary data.</text>
</comment>
<dbReference type="SUPFAM" id="SSF50475">
    <property type="entry name" value="FMN-binding split barrel"/>
    <property type="match status" value="1"/>
</dbReference>
<accession>A0A7W8GAC8</accession>
<dbReference type="EMBL" id="JACHFQ010000006">
    <property type="protein sequence ID" value="MBB5226755.1"/>
    <property type="molecule type" value="Genomic_DNA"/>
</dbReference>
<proteinExistence type="predicted"/>